<dbReference type="EMBL" id="JAHHUM010000502">
    <property type="protein sequence ID" value="KAK5619618.1"/>
    <property type="molecule type" value="Genomic_DNA"/>
</dbReference>
<feature type="compositionally biased region" description="Low complexity" evidence="1">
    <location>
        <begin position="554"/>
        <end position="595"/>
    </location>
</feature>
<dbReference type="AlphaFoldDB" id="A0AAV9SEH7"/>
<feature type="region of interest" description="Disordered" evidence="1">
    <location>
        <begin position="518"/>
        <end position="538"/>
    </location>
</feature>
<name>A0AAV9SEH7_9TELE</name>
<comment type="caution">
    <text evidence="2">The sequence shown here is derived from an EMBL/GenBank/DDBJ whole genome shotgun (WGS) entry which is preliminary data.</text>
</comment>
<gene>
    <name evidence="2" type="ORF">CRENBAI_011135</name>
</gene>
<keyword evidence="3" id="KW-1185">Reference proteome</keyword>
<feature type="compositionally biased region" description="Acidic residues" evidence="1">
    <location>
        <begin position="519"/>
        <end position="529"/>
    </location>
</feature>
<feature type="region of interest" description="Disordered" evidence="1">
    <location>
        <begin position="550"/>
        <end position="622"/>
    </location>
</feature>
<feature type="region of interest" description="Disordered" evidence="1">
    <location>
        <begin position="49"/>
        <end position="81"/>
    </location>
</feature>
<accession>A0AAV9SEH7</accession>
<dbReference type="Proteomes" id="UP001311232">
    <property type="component" value="Unassembled WGS sequence"/>
</dbReference>
<evidence type="ECO:0000313" key="3">
    <source>
        <dbReference type="Proteomes" id="UP001311232"/>
    </source>
</evidence>
<organism evidence="2 3">
    <name type="scientific">Crenichthys baileyi</name>
    <name type="common">White River springfish</name>
    <dbReference type="NCBI Taxonomy" id="28760"/>
    <lineage>
        <taxon>Eukaryota</taxon>
        <taxon>Metazoa</taxon>
        <taxon>Chordata</taxon>
        <taxon>Craniata</taxon>
        <taxon>Vertebrata</taxon>
        <taxon>Euteleostomi</taxon>
        <taxon>Actinopterygii</taxon>
        <taxon>Neopterygii</taxon>
        <taxon>Teleostei</taxon>
        <taxon>Neoteleostei</taxon>
        <taxon>Acanthomorphata</taxon>
        <taxon>Ovalentaria</taxon>
        <taxon>Atherinomorphae</taxon>
        <taxon>Cyprinodontiformes</taxon>
        <taxon>Goodeidae</taxon>
        <taxon>Crenichthys</taxon>
    </lineage>
</organism>
<evidence type="ECO:0000256" key="1">
    <source>
        <dbReference type="SAM" id="MobiDB-lite"/>
    </source>
</evidence>
<evidence type="ECO:0000313" key="2">
    <source>
        <dbReference type="EMBL" id="KAK5619618.1"/>
    </source>
</evidence>
<reference evidence="2 3" key="1">
    <citation type="submission" date="2021-06" db="EMBL/GenBank/DDBJ databases">
        <authorList>
            <person name="Palmer J.M."/>
        </authorList>
    </citation>
    <scope>NUCLEOTIDE SEQUENCE [LARGE SCALE GENOMIC DNA]</scope>
    <source>
        <strain evidence="2 3">MEX-2019</strain>
        <tissue evidence="2">Muscle</tissue>
    </source>
</reference>
<proteinExistence type="predicted"/>
<sequence length="664" mass="68694">MIPPTTDPSDKQKADALDRWVQRQKEEAMRNLPKDLEVLPCPLLLEQMEREAVQPRSPPAPLAAHSGPAVKSSPPPAARNAGVEHLPVFQPARSLSRLLPIMPGVGTPLLAGGRAAASKPASLPATAQSPRLAAPPFMTSSLTPARCSEATPEELEERLRFFARQIKTFRETSLMYSSPELMERIGQMERDYETAVRQFYCRPPSTPGLQGAAAAAEQSTPGLQGAGAAAAAEQSTPGLQSAAAAAEQSTPGLQSAAAAAEQSTPGLAAAAAEQSTSGLQPAVELSELHFQSDTPQPVSARPDTPQPVSARPDTPQPVSARPGTPQPVSARPDSPQPDLKSASTSSKRRRGRRKRDASVHTTGGLCDASAPAPCSPTEGLCDASAPAHATEGLGDASALAHVTEGPADASAPSLQRFSGKLVLVLASEPCDEGFEEEESPDPVSGDFKGQFVLVLASEPLDEGFEEEAPPDPVSGDFKGQFVLVLASEPLDEGFEEEAPPDPVSGDFKGQFVLVLASEPLDEGFEEEAPPDPVSGDFKEQFVLVLAFEPRDEGSPGSASEGSPGSASEGSPGSASEGSPGSASEGSPGSASEGSPGIPGRPPELCACSERPPGRPPELCACSGRPPGRPPELCACFGPSCHGPHRPPGSGCFLFGLLWASGIRP</sequence>
<protein>
    <submittedName>
        <fullName evidence="2">Uncharacterized protein</fullName>
    </submittedName>
</protein>
<feature type="compositionally biased region" description="Basic residues" evidence="1">
    <location>
        <begin position="346"/>
        <end position="355"/>
    </location>
</feature>
<feature type="region of interest" description="Disordered" evidence="1">
    <location>
        <begin position="206"/>
        <end position="275"/>
    </location>
</feature>
<feature type="region of interest" description="Disordered" evidence="1">
    <location>
        <begin position="290"/>
        <end position="379"/>
    </location>
</feature>